<evidence type="ECO:0000256" key="3">
    <source>
        <dbReference type="ARBA" id="ARBA00022525"/>
    </source>
</evidence>
<comment type="subcellular location">
    <subcellularLocation>
        <location evidence="1">Secreted</location>
    </subcellularLocation>
</comment>
<dbReference type="GO" id="GO:0016485">
    <property type="term" value="P:protein processing"/>
    <property type="evidence" value="ECO:0007669"/>
    <property type="project" value="UniProtKB-ARBA"/>
</dbReference>
<dbReference type="PROSITE" id="PS00135">
    <property type="entry name" value="TRYPSIN_SER"/>
    <property type="match status" value="1"/>
</dbReference>
<dbReference type="PANTHER" id="PTHR24276">
    <property type="entry name" value="POLYSERASE-RELATED"/>
    <property type="match status" value="1"/>
</dbReference>
<feature type="domain" description="Peptidase S1" evidence="10">
    <location>
        <begin position="41"/>
        <end position="277"/>
    </location>
</feature>
<dbReference type="EMBL" id="BK008835">
    <property type="protein sequence ID" value="DAA64586.1"/>
    <property type="molecule type" value="mRNA"/>
</dbReference>
<dbReference type="InterPro" id="IPR009003">
    <property type="entry name" value="Peptidase_S1_PA"/>
</dbReference>
<evidence type="ECO:0000256" key="4">
    <source>
        <dbReference type="ARBA" id="ARBA00022670"/>
    </source>
</evidence>
<dbReference type="PRINTS" id="PR00722">
    <property type="entry name" value="CHYMOTRYPSIN"/>
</dbReference>
<proteinExistence type="evidence at transcript level"/>
<comment type="similarity">
    <text evidence="2">Belongs to the peptidase S1 family.</text>
</comment>
<keyword evidence="4 8" id="KW-0645">Protease</keyword>
<dbReference type="InterPro" id="IPR050430">
    <property type="entry name" value="Peptidase_S1"/>
</dbReference>
<keyword evidence="7" id="KW-1015">Disulfide bond</keyword>
<dbReference type="InterPro" id="IPR001254">
    <property type="entry name" value="Trypsin_dom"/>
</dbReference>
<organism evidence="11">
    <name type="scientific">Locusta migratoria</name>
    <name type="common">Migratory locust</name>
    <dbReference type="NCBI Taxonomy" id="7004"/>
    <lineage>
        <taxon>Eukaryota</taxon>
        <taxon>Metazoa</taxon>
        <taxon>Ecdysozoa</taxon>
        <taxon>Arthropoda</taxon>
        <taxon>Hexapoda</taxon>
        <taxon>Insecta</taxon>
        <taxon>Pterygota</taxon>
        <taxon>Neoptera</taxon>
        <taxon>Polyneoptera</taxon>
        <taxon>Orthoptera</taxon>
        <taxon>Caelifera</taxon>
        <taxon>Acrididea</taxon>
        <taxon>Acridomorpha</taxon>
        <taxon>Acridoidea</taxon>
        <taxon>Acrididae</taxon>
        <taxon>Oedipodinae</taxon>
        <taxon>Locusta</taxon>
    </lineage>
</organism>
<dbReference type="GO" id="GO:0005576">
    <property type="term" value="C:extracellular region"/>
    <property type="evidence" value="ECO:0007669"/>
    <property type="project" value="UniProtKB-SubCell"/>
</dbReference>
<protein>
    <submittedName>
        <fullName evidence="11">Chymotrypsin 11</fullName>
    </submittedName>
</protein>
<feature type="signal peptide" evidence="9">
    <location>
        <begin position="1"/>
        <end position="17"/>
    </location>
</feature>
<dbReference type="AlphaFoldDB" id="X5MNU9"/>
<keyword evidence="9" id="KW-0732">Signal</keyword>
<dbReference type="SMART" id="SM00020">
    <property type="entry name" value="Tryp_SPc"/>
    <property type="match status" value="1"/>
</dbReference>
<reference evidence="11" key="2">
    <citation type="submission" date="2014-01" db="EMBL/GenBank/DDBJ databases">
        <authorList>
            <person name="Spit J.R.M."/>
            <person name="Vanden Broeck J."/>
        </authorList>
    </citation>
    <scope>NUCLEOTIDE SEQUENCE</scope>
</reference>
<evidence type="ECO:0000256" key="1">
    <source>
        <dbReference type="ARBA" id="ARBA00004613"/>
    </source>
</evidence>
<evidence type="ECO:0000256" key="2">
    <source>
        <dbReference type="ARBA" id="ARBA00007664"/>
    </source>
</evidence>
<keyword evidence="3" id="KW-0964">Secreted</keyword>
<keyword evidence="5 8" id="KW-0378">Hydrolase</keyword>
<evidence type="ECO:0000256" key="5">
    <source>
        <dbReference type="ARBA" id="ARBA00022801"/>
    </source>
</evidence>
<dbReference type="PROSITE" id="PS50240">
    <property type="entry name" value="TRYPSIN_DOM"/>
    <property type="match status" value="1"/>
</dbReference>
<reference evidence="11" key="1">
    <citation type="journal article" date="2014" name="Insect Biochem. Mol. Biol.">
        <title>Effects of different dietary conditions on the expression of trypsin- and chymotrypsin-like protease genes in the digestive system of the migratory locust, Locusta migratoria.</title>
        <authorList>
            <person name="Spit J."/>
            <person name="Zels S."/>
            <person name="Dillen S."/>
            <person name="Holtof M."/>
            <person name="Wynant N."/>
            <person name="Vanden Broeck J."/>
        </authorList>
    </citation>
    <scope>NUCLEOTIDE SEQUENCE</scope>
</reference>
<accession>X5MNU9</accession>
<evidence type="ECO:0000256" key="9">
    <source>
        <dbReference type="SAM" id="SignalP"/>
    </source>
</evidence>
<name>X5MNU9_LOCMI</name>
<evidence type="ECO:0000313" key="11">
    <source>
        <dbReference type="EMBL" id="DAA64586.1"/>
    </source>
</evidence>
<dbReference type="InterPro" id="IPR018114">
    <property type="entry name" value="TRYPSIN_HIS"/>
</dbReference>
<dbReference type="SUPFAM" id="SSF50494">
    <property type="entry name" value="Trypsin-like serine proteases"/>
    <property type="match status" value="1"/>
</dbReference>
<evidence type="ECO:0000256" key="6">
    <source>
        <dbReference type="ARBA" id="ARBA00022825"/>
    </source>
</evidence>
<sequence length="277" mass="28813">MLRQTFLVLALAACAMASVLPIRRVPHTGPLRKFGLKHGRIVGGSDATLGQFPYQVSLQWVQLGLGSHMCGGSVISATAVVTAGHCADPPYLIGHYEVAAGINSLSSDGATEQRTRVSEQVVHPDYQDVDNVAINDIAVFVLSSSLTLGDNVQAITLPTAGAVPTANSTATLSGWGSRGDDSFPEYPDTLQWVELTILSNTECAELLGDSPLNDNNICTGPVNEGISACSGDSGGPLAQDGALIGVVSWGIIPCGSPGAPSIFTRVSAFTDFVNQYI</sequence>
<evidence type="ECO:0000256" key="7">
    <source>
        <dbReference type="ARBA" id="ARBA00023157"/>
    </source>
</evidence>
<feature type="chain" id="PRO_5004959022" evidence="9">
    <location>
        <begin position="18"/>
        <end position="277"/>
    </location>
</feature>
<dbReference type="InterPro" id="IPR001314">
    <property type="entry name" value="Peptidase_S1A"/>
</dbReference>
<dbReference type="GO" id="GO:0004252">
    <property type="term" value="F:serine-type endopeptidase activity"/>
    <property type="evidence" value="ECO:0007669"/>
    <property type="project" value="InterPro"/>
</dbReference>
<keyword evidence="6 8" id="KW-0720">Serine protease</keyword>
<evidence type="ECO:0000256" key="8">
    <source>
        <dbReference type="RuleBase" id="RU363034"/>
    </source>
</evidence>
<dbReference type="PROSITE" id="PS00134">
    <property type="entry name" value="TRYPSIN_HIS"/>
    <property type="match status" value="1"/>
</dbReference>
<dbReference type="InterPro" id="IPR043504">
    <property type="entry name" value="Peptidase_S1_PA_chymotrypsin"/>
</dbReference>
<dbReference type="FunFam" id="2.40.10.10:FF:000047">
    <property type="entry name" value="Trypsin eta"/>
    <property type="match status" value="1"/>
</dbReference>
<dbReference type="PANTHER" id="PTHR24276:SF95">
    <property type="entry name" value="PEPTIDASE S1 DOMAIN-CONTAINING PROTEIN"/>
    <property type="match status" value="1"/>
</dbReference>
<dbReference type="InterPro" id="IPR033116">
    <property type="entry name" value="TRYPSIN_SER"/>
</dbReference>
<evidence type="ECO:0000259" key="10">
    <source>
        <dbReference type="PROSITE" id="PS50240"/>
    </source>
</evidence>
<dbReference type="Pfam" id="PF00089">
    <property type="entry name" value="Trypsin"/>
    <property type="match status" value="1"/>
</dbReference>
<dbReference type="CDD" id="cd00190">
    <property type="entry name" value="Tryp_SPc"/>
    <property type="match status" value="1"/>
</dbReference>
<dbReference type="Gene3D" id="2.40.10.10">
    <property type="entry name" value="Trypsin-like serine proteases"/>
    <property type="match status" value="1"/>
</dbReference>